<evidence type="ECO:0000313" key="2">
    <source>
        <dbReference type="EMBL" id="JAC76011.1"/>
    </source>
</evidence>
<feature type="compositionally biased region" description="Gly residues" evidence="1">
    <location>
        <begin position="1"/>
        <end position="10"/>
    </location>
</feature>
<reference evidence="2" key="1">
    <citation type="submission" date="2014-05" db="EMBL/GenBank/DDBJ databases">
        <title>The transcriptome of the halophilic microalga Tetraselmis sp. GSL018 isolated from the Great Salt Lake, Utah.</title>
        <authorList>
            <person name="Jinkerson R.E."/>
            <person name="D'Adamo S."/>
            <person name="Posewitz M.C."/>
        </authorList>
    </citation>
    <scope>NUCLEOTIDE SEQUENCE</scope>
    <source>
        <strain evidence="2">GSL018</strain>
    </source>
</reference>
<feature type="compositionally biased region" description="Basic and acidic residues" evidence="1">
    <location>
        <begin position="58"/>
        <end position="67"/>
    </location>
</feature>
<evidence type="ECO:0000256" key="1">
    <source>
        <dbReference type="SAM" id="MobiDB-lite"/>
    </source>
</evidence>
<feature type="region of interest" description="Disordered" evidence="1">
    <location>
        <begin position="1"/>
        <end position="33"/>
    </location>
</feature>
<feature type="non-terminal residue" evidence="2">
    <location>
        <position position="1"/>
    </location>
</feature>
<sequence>AGTGASGSLGRGTVRSRTGHLTATGLRDSPQAETDISDVRLSLAAPSNVVELSVQGVERQHSGEGNRGDSGAAEDDAGQIKKSRKPVTFDV</sequence>
<organism evidence="2">
    <name type="scientific">Tetraselmis sp. GSL018</name>
    <dbReference type="NCBI Taxonomy" id="582737"/>
    <lineage>
        <taxon>Eukaryota</taxon>
        <taxon>Viridiplantae</taxon>
        <taxon>Chlorophyta</taxon>
        <taxon>core chlorophytes</taxon>
        <taxon>Chlorodendrophyceae</taxon>
        <taxon>Chlorodendrales</taxon>
        <taxon>Chlorodendraceae</taxon>
        <taxon>Tetraselmis</taxon>
    </lineage>
</organism>
<accession>A0A061RZN0</accession>
<feature type="region of interest" description="Disordered" evidence="1">
    <location>
        <begin position="55"/>
        <end position="91"/>
    </location>
</feature>
<name>A0A061RZN0_9CHLO</name>
<dbReference type="AlphaFoldDB" id="A0A061RZN0"/>
<dbReference type="EMBL" id="GBEZ01009586">
    <property type="protein sequence ID" value="JAC76011.1"/>
    <property type="molecule type" value="Transcribed_RNA"/>
</dbReference>
<protein>
    <submittedName>
        <fullName evidence="2">Uncharacterized protein</fullName>
    </submittedName>
</protein>
<proteinExistence type="predicted"/>
<gene>
    <name evidence="2" type="ORF">TSPGSL018_21444</name>
</gene>